<dbReference type="AlphaFoldDB" id="A0A6I8MCK0"/>
<dbReference type="Gene3D" id="3.30.1340.10">
    <property type="entry name" value="HPr-like"/>
    <property type="match status" value="1"/>
</dbReference>
<dbReference type="CDD" id="cd00367">
    <property type="entry name" value="PTS-HPr_like"/>
    <property type="match status" value="1"/>
</dbReference>
<dbReference type="PANTHER" id="PTHR33705">
    <property type="entry name" value="PHOSPHOCARRIER PROTEIN HPR"/>
    <property type="match status" value="1"/>
</dbReference>
<keyword evidence="3" id="KW-0813">Transport</keyword>
<dbReference type="EMBL" id="CABWIB010000001">
    <property type="protein sequence ID" value="VWL85159.1"/>
    <property type="molecule type" value="Genomic_DNA"/>
</dbReference>
<dbReference type="PRINTS" id="PR00107">
    <property type="entry name" value="PHOSPHOCPHPR"/>
</dbReference>
<dbReference type="RefSeq" id="WP_156683178.1">
    <property type="nucleotide sequence ID" value="NZ_CABWIB010000001.1"/>
</dbReference>
<dbReference type="SUPFAM" id="SSF55594">
    <property type="entry name" value="HPr-like"/>
    <property type="match status" value="1"/>
</dbReference>
<keyword evidence="3" id="KW-0762">Sugar transport</keyword>
<dbReference type="Pfam" id="PF00381">
    <property type="entry name" value="PTS-HPr"/>
    <property type="match status" value="1"/>
</dbReference>
<protein>
    <recommendedName>
        <fullName evidence="2">Phosphocarrier protein HPr</fullName>
    </recommendedName>
</protein>
<comment type="function">
    <text evidence="1">General (non sugar-specific) component of the phosphoenolpyruvate-dependent sugar phosphotransferase system (sugar PTS). This major carbohydrate active-transport system catalyzes the phosphorylation of incoming sugar substrates concomitantly with their translocation across the cell membrane. The phosphoryl group from phosphoenolpyruvate (PEP) is transferred to the phosphoryl carrier protein HPr by enzyme I. Phospho-HPr then transfers it to the PTS EIIA domain.</text>
</comment>
<dbReference type="NCBIfam" id="TIGR01003">
    <property type="entry name" value="PTS_HPr_family"/>
    <property type="match status" value="1"/>
</dbReference>
<name>A0A6I8MCK0_9FUSO</name>
<dbReference type="PANTHER" id="PTHR33705:SF1">
    <property type="entry name" value="PHOSPHOCARRIER PROTEIN HPR"/>
    <property type="match status" value="1"/>
</dbReference>
<evidence type="ECO:0000259" key="4">
    <source>
        <dbReference type="PROSITE" id="PS51350"/>
    </source>
</evidence>
<dbReference type="Proteomes" id="UP000419017">
    <property type="component" value="Unassembled WGS sequence"/>
</dbReference>
<evidence type="ECO:0000256" key="1">
    <source>
        <dbReference type="ARBA" id="ARBA00003681"/>
    </source>
</evidence>
<accession>A0A6I8MCK0</accession>
<dbReference type="PROSITE" id="PS51350">
    <property type="entry name" value="PTS_HPR_DOM"/>
    <property type="match status" value="1"/>
</dbReference>
<sequence length="84" mass="8875">MIEKTLVFTGKNGLHARPAGGFVKKAKEYKEANPTLIFNGNEAKATSLVKLLALGIKSGSEITVAADTEEAVDALVEFLANVVD</sequence>
<dbReference type="InterPro" id="IPR000032">
    <property type="entry name" value="HPr-like"/>
</dbReference>
<dbReference type="InterPro" id="IPR035895">
    <property type="entry name" value="HPr-like_sf"/>
</dbReference>
<evidence type="ECO:0000256" key="2">
    <source>
        <dbReference type="ARBA" id="ARBA00020422"/>
    </source>
</evidence>
<proteinExistence type="predicted"/>
<keyword evidence="6" id="KW-1185">Reference proteome</keyword>
<evidence type="ECO:0000313" key="6">
    <source>
        <dbReference type="Proteomes" id="UP000419017"/>
    </source>
</evidence>
<dbReference type="InterPro" id="IPR050399">
    <property type="entry name" value="HPr"/>
</dbReference>
<gene>
    <name evidence="5" type="ORF">OMES3154_00443</name>
</gene>
<evidence type="ECO:0000256" key="3">
    <source>
        <dbReference type="ARBA" id="ARBA00022597"/>
    </source>
</evidence>
<reference evidence="5 6" key="1">
    <citation type="submission" date="2019-10" db="EMBL/GenBank/DDBJ databases">
        <authorList>
            <person name="Blom J."/>
        </authorList>
    </citation>
    <scope>NUCLEOTIDE SEQUENCE [LARGE SCALE GENOMIC DNA]</scope>
    <source>
        <strain evidence="5 6">ES3154-GLU</strain>
    </source>
</reference>
<evidence type="ECO:0000313" key="5">
    <source>
        <dbReference type="EMBL" id="VWL85159.1"/>
    </source>
</evidence>
<organism evidence="5 6">
    <name type="scientific">Oceanivirga miroungae</name>
    <dbReference type="NCBI Taxonomy" id="1130046"/>
    <lineage>
        <taxon>Bacteria</taxon>
        <taxon>Fusobacteriati</taxon>
        <taxon>Fusobacteriota</taxon>
        <taxon>Fusobacteriia</taxon>
        <taxon>Fusobacteriales</taxon>
        <taxon>Leptotrichiaceae</taxon>
        <taxon>Oceanivirga</taxon>
    </lineage>
</organism>
<feature type="domain" description="HPr" evidence="4">
    <location>
        <begin position="1"/>
        <end position="84"/>
    </location>
</feature>